<keyword evidence="9" id="KW-1185">Reference proteome</keyword>
<proteinExistence type="inferred from homology"/>
<reference evidence="8" key="1">
    <citation type="submission" date="2021-03" db="EMBL/GenBank/DDBJ databases">
        <authorList>
            <person name="Palmer J.M."/>
        </authorList>
    </citation>
    <scope>NUCLEOTIDE SEQUENCE</scope>
    <source>
        <strain evidence="8">ARV_011</strain>
    </source>
</reference>
<dbReference type="GeneID" id="66114088"/>
<dbReference type="EMBL" id="JAHMUF010000012">
    <property type="protein sequence ID" value="KAG7193303.1"/>
    <property type="molecule type" value="Genomic_DNA"/>
</dbReference>
<accession>A0A9P8AHZ0</accession>
<dbReference type="Proteomes" id="UP000790833">
    <property type="component" value="Unassembled WGS sequence"/>
</dbReference>
<organism evidence="8 9">
    <name type="scientific">Scheffersomyces spartinae</name>
    <dbReference type="NCBI Taxonomy" id="45513"/>
    <lineage>
        <taxon>Eukaryota</taxon>
        <taxon>Fungi</taxon>
        <taxon>Dikarya</taxon>
        <taxon>Ascomycota</taxon>
        <taxon>Saccharomycotina</taxon>
        <taxon>Pichiomycetes</taxon>
        <taxon>Debaryomycetaceae</taxon>
        <taxon>Scheffersomyces</taxon>
    </lineage>
</organism>
<evidence type="ECO:0000256" key="5">
    <source>
        <dbReference type="ARBA" id="ARBA00022989"/>
    </source>
</evidence>
<dbReference type="InterPro" id="IPR038814">
    <property type="entry name" value="AIM11"/>
</dbReference>
<comment type="caution">
    <text evidence="8">The sequence shown here is derived from an EMBL/GenBank/DDBJ whole genome shotgun (WGS) entry which is preliminary data.</text>
</comment>
<evidence type="ECO:0000256" key="4">
    <source>
        <dbReference type="ARBA" id="ARBA00022692"/>
    </source>
</evidence>
<evidence type="ECO:0000313" key="9">
    <source>
        <dbReference type="Proteomes" id="UP000790833"/>
    </source>
</evidence>
<gene>
    <name evidence="7 8" type="primary">AIM11</name>
    <name evidence="8" type="ORF">KQ657_000714</name>
</gene>
<comment type="subcellular location">
    <subcellularLocation>
        <location evidence="1 7">Membrane</location>
        <topology evidence="1 7">Multi-pass membrane protein</topology>
    </subcellularLocation>
</comment>
<feature type="transmembrane region" description="Helical" evidence="7">
    <location>
        <begin position="80"/>
        <end position="106"/>
    </location>
</feature>
<evidence type="ECO:0000256" key="3">
    <source>
        <dbReference type="ARBA" id="ARBA00021144"/>
    </source>
</evidence>
<keyword evidence="6 7" id="KW-0472">Membrane</keyword>
<dbReference type="RefSeq" id="XP_043048851.1">
    <property type="nucleotide sequence ID" value="XM_043191544.1"/>
</dbReference>
<evidence type="ECO:0000256" key="6">
    <source>
        <dbReference type="ARBA" id="ARBA00023136"/>
    </source>
</evidence>
<feature type="transmembrane region" description="Helical" evidence="7">
    <location>
        <begin position="35"/>
        <end position="60"/>
    </location>
</feature>
<keyword evidence="5 7" id="KW-1133">Transmembrane helix</keyword>
<dbReference type="OrthoDB" id="4088121at2759"/>
<dbReference type="PANTHER" id="PTHR39136:SF1">
    <property type="entry name" value="ALTERED INHERITANCE OF MITOCHONDRIA PROTEIN 11"/>
    <property type="match status" value="1"/>
</dbReference>
<evidence type="ECO:0000256" key="2">
    <source>
        <dbReference type="ARBA" id="ARBA00008938"/>
    </source>
</evidence>
<evidence type="ECO:0000256" key="7">
    <source>
        <dbReference type="RuleBase" id="RU367098"/>
    </source>
</evidence>
<evidence type="ECO:0000256" key="1">
    <source>
        <dbReference type="ARBA" id="ARBA00004141"/>
    </source>
</evidence>
<protein>
    <recommendedName>
        <fullName evidence="3 7">Altered inheritance of mitochondria protein 11</fullName>
    </recommendedName>
</protein>
<dbReference type="GO" id="GO:0005739">
    <property type="term" value="C:mitochondrion"/>
    <property type="evidence" value="ECO:0007669"/>
    <property type="project" value="TreeGrafter"/>
</dbReference>
<keyword evidence="4 7" id="KW-0812">Transmembrane</keyword>
<dbReference type="AlphaFoldDB" id="A0A9P8AHZ0"/>
<evidence type="ECO:0000313" key="8">
    <source>
        <dbReference type="EMBL" id="KAG7193303.1"/>
    </source>
</evidence>
<dbReference type="PANTHER" id="PTHR39136">
    <property type="entry name" value="ALTERED INHERITANCE OF MITOCHONDRIA PROTEIN 11"/>
    <property type="match status" value="1"/>
</dbReference>
<dbReference type="GO" id="GO:0016020">
    <property type="term" value="C:membrane"/>
    <property type="evidence" value="ECO:0007669"/>
    <property type="project" value="UniProtKB-SubCell"/>
</dbReference>
<comment type="similarity">
    <text evidence="2 7">Belongs to the AIM11 family.</text>
</comment>
<sequence>MNERPPIVNSIITMVWKLNESSDEYKTRRRRQMQLFFGAAAVTILSSRFAYRATLARQFIPTMFQGNHHPPTSYNFTADAAVAVGTGTLLCLLVSAMMFSGIGWCIDVSEFREFGWRMKRWMGGEENQRQLSAVPLDEESKVIQDGLNDLLEGKFDDIEFEEHENKQ</sequence>
<name>A0A9P8AHZ0_9ASCO</name>